<comment type="caution">
    <text evidence="1">The sequence shown here is derived from an EMBL/GenBank/DDBJ whole genome shotgun (WGS) entry which is preliminary data.</text>
</comment>
<keyword evidence="1" id="KW-0378">Hydrolase</keyword>
<keyword evidence="1" id="KW-0547">Nucleotide-binding</keyword>
<organism evidence="1 2">
    <name type="scientific">Caerostris extrusa</name>
    <name type="common">Bark spider</name>
    <name type="synonym">Caerostris bankana</name>
    <dbReference type="NCBI Taxonomy" id="172846"/>
    <lineage>
        <taxon>Eukaryota</taxon>
        <taxon>Metazoa</taxon>
        <taxon>Ecdysozoa</taxon>
        <taxon>Arthropoda</taxon>
        <taxon>Chelicerata</taxon>
        <taxon>Arachnida</taxon>
        <taxon>Araneae</taxon>
        <taxon>Araneomorphae</taxon>
        <taxon>Entelegynae</taxon>
        <taxon>Araneoidea</taxon>
        <taxon>Araneidae</taxon>
        <taxon>Caerostris</taxon>
    </lineage>
</organism>
<protein>
    <submittedName>
        <fullName evidence="1">ATP-dependent DNA helicase</fullName>
    </submittedName>
</protein>
<dbReference type="EMBL" id="BPLR01014878">
    <property type="protein sequence ID" value="GIY71976.1"/>
    <property type="molecule type" value="Genomic_DNA"/>
</dbReference>
<gene>
    <name evidence="1" type="primary">B7P43_G06600</name>
    <name evidence="1" type="ORF">CEXT_126011</name>
</gene>
<name>A0AAV4VNH1_CAEEX</name>
<evidence type="ECO:0000313" key="2">
    <source>
        <dbReference type="Proteomes" id="UP001054945"/>
    </source>
</evidence>
<keyword evidence="1" id="KW-0347">Helicase</keyword>
<dbReference type="AlphaFoldDB" id="A0AAV4VNH1"/>
<sequence>MMERMDDYSVLSSQRAKEPIISRSYQLPVAERMVPIDLISKRISLPHNFLKLVTSKEELTEKEKVFPNILTNYKNHDWLNELAIVAAKNKDVYKLSNIIQSKIQSEAVKYKSVDTVAEADEAIN</sequence>
<evidence type="ECO:0000313" key="1">
    <source>
        <dbReference type="EMBL" id="GIY71976.1"/>
    </source>
</evidence>
<proteinExistence type="predicted"/>
<dbReference type="GO" id="GO:0004386">
    <property type="term" value="F:helicase activity"/>
    <property type="evidence" value="ECO:0007669"/>
    <property type="project" value="UniProtKB-KW"/>
</dbReference>
<dbReference type="Proteomes" id="UP001054945">
    <property type="component" value="Unassembled WGS sequence"/>
</dbReference>
<reference evidence="1 2" key="1">
    <citation type="submission" date="2021-06" db="EMBL/GenBank/DDBJ databases">
        <title>Caerostris extrusa draft genome.</title>
        <authorList>
            <person name="Kono N."/>
            <person name="Arakawa K."/>
        </authorList>
    </citation>
    <scope>NUCLEOTIDE SEQUENCE [LARGE SCALE GENOMIC DNA]</scope>
</reference>
<keyword evidence="2" id="KW-1185">Reference proteome</keyword>
<keyword evidence="1" id="KW-0067">ATP-binding</keyword>
<accession>A0AAV4VNH1</accession>